<comment type="caution">
    <text evidence="2">The sequence shown here is derived from an EMBL/GenBank/DDBJ whole genome shotgun (WGS) entry which is preliminary data.</text>
</comment>
<organism evidence="2 3">
    <name type="scientific">Rhipicephalus sanguineus</name>
    <name type="common">Brown dog tick</name>
    <name type="synonym">Ixodes sanguineus</name>
    <dbReference type="NCBI Taxonomy" id="34632"/>
    <lineage>
        <taxon>Eukaryota</taxon>
        <taxon>Metazoa</taxon>
        <taxon>Ecdysozoa</taxon>
        <taxon>Arthropoda</taxon>
        <taxon>Chelicerata</taxon>
        <taxon>Arachnida</taxon>
        <taxon>Acari</taxon>
        <taxon>Parasitiformes</taxon>
        <taxon>Ixodida</taxon>
        <taxon>Ixodoidea</taxon>
        <taxon>Ixodidae</taxon>
        <taxon>Rhipicephalinae</taxon>
        <taxon>Rhipicephalus</taxon>
        <taxon>Rhipicephalus</taxon>
    </lineage>
</organism>
<evidence type="ECO:0000313" key="3">
    <source>
        <dbReference type="Proteomes" id="UP000821837"/>
    </source>
</evidence>
<keyword evidence="3" id="KW-1185">Reference proteome</keyword>
<dbReference type="AlphaFoldDB" id="A0A9D4T684"/>
<reference evidence="2" key="2">
    <citation type="submission" date="2021-09" db="EMBL/GenBank/DDBJ databases">
        <authorList>
            <person name="Jia N."/>
            <person name="Wang J."/>
            <person name="Shi W."/>
            <person name="Du L."/>
            <person name="Sun Y."/>
            <person name="Zhan W."/>
            <person name="Jiang J."/>
            <person name="Wang Q."/>
            <person name="Zhang B."/>
            <person name="Ji P."/>
            <person name="Sakyi L.B."/>
            <person name="Cui X."/>
            <person name="Yuan T."/>
            <person name="Jiang B."/>
            <person name="Yang W."/>
            <person name="Lam T.T.-Y."/>
            <person name="Chang Q."/>
            <person name="Ding S."/>
            <person name="Wang X."/>
            <person name="Zhu J."/>
            <person name="Ruan X."/>
            <person name="Zhao L."/>
            <person name="Wei J."/>
            <person name="Que T."/>
            <person name="Du C."/>
            <person name="Cheng J."/>
            <person name="Dai P."/>
            <person name="Han X."/>
            <person name="Huang E."/>
            <person name="Gao Y."/>
            <person name="Liu J."/>
            <person name="Shao H."/>
            <person name="Ye R."/>
            <person name="Li L."/>
            <person name="Wei W."/>
            <person name="Wang X."/>
            <person name="Wang C."/>
            <person name="Huo Q."/>
            <person name="Li W."/>
            <person name="Guo W."/>
            <person name="Chen H."/>
            <person name="Chen S."/>
            <person name="Zhou L."/>
            <person name="Zhou L."/>
            <person name="Ni X."/>
            <person name="Tian J."/>
            <person name="Zhou Y."/>
            <person name="Sheng Y."/>
            <person name="Liu T."/>
            <person name="Pan Y."/>
            <person name="Xia L."/>
            <person name="Li J."/>
            <person name="Zhao F."/>
            <person name="Cao W."/>
        </authorList>
    </citation>
    <scope>NUCLEOTIDE SEQUENCE</scope>
    <source>
        <strain evidence="2">Rsan-2018</strain>
        <tissue evidence="2">Larvae</tissue>
    </source>
</reference>
<dbReference type="Proteomes" id="UP000821837">
    <property type="component" value="Chromosome 10"/>
</dbReference>
<dbReference type="VEuPathDB" id="VectorBase:RSAN_028483"/>
<name>A0A9D4T684_RHISA</name>
<feature type="compositionally biased region" description="Basic and acidic residues" evidence="1">
    <location>
        <begin position="166"/>
        <end position="176"/>
    </location>
</feature>
<dbReference type="EMBL" id="JABSTV010001246">
    <property type="protein sequence ID" value="KAH7976436.1"/>
    <property type="molecule type" value="Genomic_DNA"/>
</dbReference>
<gene>
    <name evidence="2" type="ORF">HPB52_014248</name>
</gene>
<sequence>MWDYSLIIEDYFISENFAFARKAGVSPEAAAVSSGAATEQMSGTEVPETDFVHLPDGSQTGPPKLLATTAHMAHCTVTSLAADSGTRQQAGVAPSKWFLAGRRGRVITSILGRFGPVGGMEGKGPASDCGPPDAYGVTSKVSPRSEGEVLRKGGNAAYPSASSPRGEGHAEQEARSAKVTSKTTTFAEFVEADENVAICSELSLDDAIVEALPDAPTTATTDEDAATDVVVALGRCET</sequence>
<evidence type="ECO:0000256" key="1">
    <source>
        <dbReference type="SAM" id="MobiDB-lite"/>
    </source>
</evidence>
<proteinExistence type="predicted"/>
<accession>A0A9D4T684</accession>
<protein>
    <submittedName>
        <fullName evidence="2">Uncharacterized protein</fullName>
    </submittedName>
</protein>
<reference evidence="2" key="1">
    <citation type="journal article" date="2020" name="Cell">
        <title>Large-Scale Comparative Analyses of Tick Genomes Elucidate Their Genetic Diversity and Vector Capacities.</title>
        <authorList>
            <consortium name="Tick Genome and Microbiome Consortium (TIGMIC)"/>
            <person name="Jia N."/>
            <person name="Wang J."/>
            <person name="Shi W."/>
            <person name="Du L."/>
            <person name="Sun Y."/>
            <person name="Zhan W."/>
            <person name="Jiang J.F."/>
            <person name="Wang Q."/>
            <person name="Zhang B."/>
            <person name="Ji P."/>
            <person name="Bell-Sakyi L."/>
            <person name="Cui X.M."/>
            <person name="Yuan T.T."/>
            <person name="Jiang B.G."/>
            <person name="Yang W.F."/>
            <person name="Lam T.T."/>
            <person name="Chang Q.C."/>
            <person name="Ding S.J."/>
            <person name="Wang X.J."/>
            <person name="Zhu J.G."/>
            <person name="Ruan X.D."/>
            <person name="Zhao L."/>
            <person name="Wei J.T."/>
            <person name="Ye R.Z."/>
            <person name="Que T.C."/>
            <person name="Du C.H."/>
            <person name="Zhou Y.H."/>
            <person name="Cheng J.X."/>
            <person name="Dai P.F."/>
            <person name="Guo W.B."/>
            <person name="Han X.H."/>
            <person name="Huang E.J."/>
            <person name="Li L.F."/>
            <person name="Wei W."/>
            <person name="Gao Y.C."/>
            <person name="Liu J.Z."/>
            <person name="Shao H.Z."/>
            <person name="Wang X."/>
            <person name="Wang C.C."/>
            <person name="Yang T.C."/>
            <person name="Huo Q.B."/>
            <person name="Li W."/>
            <person name="Chen H.Y."/>
            <person name="Chen S.E."/>
            <person name="Zhou L.G."/>
            <person name="Ni X.B."/>
            <person name="Tian J.H."/>
            <person name="Sheng Y."/>
            <person name="Liu T."/>
            <person name="Pan Y.S."/>
            <person name="Xia L.Y."/>
            <person name="Li J."/>
            <person name="Zhao F."/>
            <person name="Cao W.C."/>
        </authorList>
    </citation>
    <scope>NUCLEOTIDE SEQUENCE</scope>
    <source>
        <strain evidence="2">Rsan-2018</strain>
    </source>
</reference>
<evidence type="ECO:0000313" key="2">
    <source>
        <dbReference type="EMBL" id="KAH7976436.1"/>
    </source>
</evidence>
<feature type="region of interest" description="Disordered" evidence="1">
    <location>
        <begin position="140"/>
        <end position="181"/>
    </location>
</feature>